<dbReference type="GO" id="GO:0005509">
    <property type="term" value="F:calcium ion binding"/>
    <property type="evidence" value="ECO:0007669"/>
    <property type="project" value="InterPro"/>
</dbReference>
<dbReference type="Gene3D" id="1.10.238.10">
    <property type="entry name" value="EF-hand"/>
    <property type="match status" value="2"/>
</dbReference>
<dbReference type="EC" id="2.7.11.1" evidence="3"/>
<dbReference type="InterPro" id="IPR018247">
    <property type="entry name" value="EF_Hand_1_Ca_BS"/>
</dbReference>
<evidence type="ECO:0000256" key="15">
    <source>
        <dbReference type="PROSITE-ProRule" id="PRU10141"/>
    </source>
</evidence>
<evidence type="ECO:0000256" key="11">
    <source>
        <dbReference type="ARBA" id="ARBA00022840"/>
    </source>
</evidence>
<keyword evidence="7" id="KW-0677">Repeat</keyword>
<evidence type="ECO:0000256" key="16">
    <source>
        <dbReference type="RuleBase" id="RU000304"/>
    </source>
</evidence>
<evidence type="ECO:0000256" key="1">
    <source>
        <dbReference type="ARBA" id="ARBA00001946"/>
    </source>
</evidence>
<dbReference type="PROSITE" id="PS50222">
    <property type="entry name" value="EF_HAND_2"/>
    <property type="match status" value="3"/>
</dbReference>
<dbReference type="PROSITE" id="PS00107">
    <property type="entry name" value="PROTEIN_KINASE_ATP"/>
    <property type="match status" value="1"/>
</dbReference>
<feature type="binding site" evidence="15">
    <location>
        <position position="78"/>
    </location>
    <ligand>
        <name>ATP</name>
        <dbReference type="ChEBI" id="CHEBI:30616"/>
    </ligand>
</feature>
<comment type="similarity">
    <text evidence="12">Belongs to the protein kinase superfamily. Ser/Thr protein kinase family. CDPK subfamily.</text>
</comment>
<dbReference type="Gene3D" id="1.10.510.10">
    <property type="entry name" value="Transferase(Phosphotransferase) domain 1"/>
    <property type="match status" value="1"/>
</dbReference>
<dbReference type="Proteomes" id="UP000187209">
    <property type="component" value="Unassembled WGS sequence"/>
</dbReference>
<evidence type="ECO:0000256" key="13">
    <source>
        <dbReference type="ARBA" id="ARBA00047899"/>
    </source>
</evidence>
<dbReference type="SMART" id="SM00054">
    <property type="entry name" value="EFh"/>
    <property type="match status" value="3"/>
</dbReference>
<evidence type="ECO:0000259" key="18">
    <source>
        <dbReference type="PROSITE" id="PS50222"/>
    </source>
</evidence>
<evidence type="ECO:0000313" key="19">
    <source>
        <dbReference type="EMBL" id="OMJ73429.1"/>
    </source>
</evidence>
<organism evidence="19 20">
    <name type="scientific">Stentor coeruleus</name>
    <dbReference type="NCBI Taxonomy" id="5963"/>
    <lineage>
        <taxon>Eukaryota</taxon>
        <taxon>Sar</taxon>
        <taxon>Alveolata</taxon>
        <taxon>Ciliophora</taxon>
        <taxon>Postciliodesmatophora</taxon>
        <taxon>Heterotrichea</taxon>
        <taxon>Heterotrichida</taxon>
        <taxon>Stentoridae</taxon>
        <taxon>Stentor</taxon>
    </lineage>
</organism>
<dbReference type="InterPro" id="IPR011009">
    <property type="entry name" value="Kinase-like_dom_sf"/>
</dbReference>
<dbReference type="GO" id="GO:0004674">
    <property type="term" value="F:protein serine/threonine kinase activity"/>
    <property type="evidence" value="ECO:0007669"/>
    <property type="project" value="UniProtKB-KW"/>
</dbReference>
<dbReference type="FunFam" id="1.10.510.10:FF:000571">
    <property type="entry name" value="Maternal embryonic leucine zipper kinase"/>
    <property type="match status" value="1"/>
</dbReference>
<keyword evidence="10" id="KW-0106">Calcium</keyword>
<dbReference type="Pfam" id="PF00069">
    <property type="entry name" value="Pkinase"/>
    <property type="match status" value="1"/>
</dbReference>
<dbReference type="Pfam" id="PF13499">
    <property type="entry name" value="EF-hand_7"/>
    <property type="match status" value="1"/>
</dbReference>
<evidence type="ECO:0000256" key="3">
    <source>
        <dbReference type="ARBA" id="ARBA00012513"/>
    </source>
</evidence>
<dbReference type="GO" id="GO:0005524">
    <property type="term" value="F:ATP binding"/>
    <property type="evidence" value="ECO:0007669"/>
    <property type="project" value="UniProtKB-UniRule"/>
</dbReference>
<evidence type="ECO:0000256" key="9">
    <source>
        <dbReference type="ARBA" id="ARBA00022777"/>
    </source>
</evidence>
<dbReference type="InterPro" id="IPR011992">
    <property type="entry name" value="EF-hand-dom_pair"/>
</dbReference>
<name>A0A1R2B9I8_9CILI</name>
<comment type="subunit">
    <text evidence="2">Monomer.</text>
</comment>
<dbReference type="Gene3D" id="3.30.200.20">
    <property type="entry name" value="Phosphorylase Kinase, domain 1"/>
    <property type="match status" value="1"/>
</dbReference>
<dbReference type="InterPro" id="IPR017441">
    <property type="entry name" value="Protein_kinase_ATP_BS"/>
</dbReference>
<proteinExistence type="inferred from homology"/>
<keyword evidence="4 16" id="KW-0723">Serine/threonine-protein kinase</keyword>
<comment type="cofactor">
    <cofactor evidence="1">
        <name>Mg(2+)</name>
        <dbReference type="ChEBI" id="CHEBI:18420"/>
    </cofactor>
</comment>
<evidence type="ECO:0000256" key="2">
    <source>
        <dbReference type="ARBA" id="ARBA00011245"/>
    </source>
</evidence>
<evidence type="ECO:0000256" key="14">
    <source>
        <dbReference type="ARBA" id="ARBA00048679"/>
    </source>
</evidence>
<dbReference type="SMART" id="SM00220">
    <property type="entry name" value="S_TKc"/>
    <property type="match status" value="1"/>
</dbReference>
<dbReference type="PROSITE" id="PS50011">
    <property type="entry name" value="PROTEIN_KINASE_DOM"/>
    <property type="match status" value="1"/>
</dbReference>
<dbReference type="CDD" id="cd05117">
    <property type="entry name" value="STKc_CAMK"/>
    <property type="match status" value="1"/>
</dbReference>
<evidence type="ECO:0000256" key="5">
    <source>
        <dbReference type="ARBA" id="ARBA00022679"/>
    </source>
</evidence>
<dbReference type="SUPFAM" id="SSF47473">
    <property type="entry name" value="EF-hand"/>
    <property type="match status" value="1"/>
</dbReference>
<dbReference type="PANTHER" id="PTHR24349">
    <property type="entry name" value="SERINE/THREONINE-PROTEIN KINASE"/>
    <property type="match status" value="1"/>
</dbReference>
<dbReference type="PROSITE" id="PS00108">
    <property type="entry name" value="PROTEIN_KINASE_ST"/>
    <property type="match status" value="1"/>
</dbReference>
<evidence type="ECO:0000256" key="6">
    <source>
        <dbReference type="ARBA" id="ARBA00022723"/>
    </source>
</evidence>
<dbReference type="SUPFAM" id="SSF56112">
    <property type="entry name" value="Protein kinase-like (PK-like)"/>
    <property type="match status" value="1"/>
</dbReference>
<reference evidence="19 20" key="1">
    <citation type="submission" date="2016-11" db="EMBL/GenBank/DDBJ databases">
        <title>The macronuclear genome of Stentor coeruleus: a giant cell with tiny introns.</title>
        <authorList>
            <person name="Slabodnick M."/>
            <person name="Ruby J.G."/>
            <person name="Reiff S.B."/>
            <person name="Swart E.C."/>
            <person name="Gosai S."/>
            <person name="Prabakaran S."/>
            <person name="Witkowska E."/>
            <person name="Larue G.E."/>
            <person name="Fisher S."/>
            <person name="Freeman R.M."/>
            <person name="Gunawardena J."/>
            <person name="Chu W."/>
            <person name="Stover N.A."/>
            <person name="Gregory B.D."/>
            <person name="Nowacki M."/>
            <person name="Derisi J."/>
            <person name="Roy S.W."/>
            <person name="Marshall W.F."/>
            <person name="Sood P."/>
        </authorList>
    </citation>
    <scope>NUCLEOTIDE SEQUENCE [LARGE SCALE GENOMIC DNA]</scope>
    <source>
        <strain evidence="19">WM001</strain>
    </source>
</reference>
<dbReference type="FunFam" id="3.30.200.20:FF:000315">
    <property type="entry name" value="Calcium-dependent protein kinase 3"/>
    <property type="match status" value="1"/>
</dbReference>
<keyword evidence="11 15" id="KW-0067">ATP-binding</keyword>
<keyword evidence="9" id="KW-0418">Kinase</keyword>
<feature type="domain" description="EF-hand" evidence="18">
    <location>
        <begin position="387"/>
        <end position="417"/>
    </location>
</feature>
<dbReference type="CDD" id="cd00051">
    <property type="entry name" value="EFh"/>
    <property type="match status" value="1"/>
</dbReference>
<dbReference type="PROSITE" id="PS00018">
    <property type="entry name" value="EF_HAND_1"/>
    <property type="match status" value="3"/>
</dbReference>
<keyword evidence="6" id="KW-0479">Metal-binding</keyword>
<dbReference type="EMBL" id="MPUH01000822">
    <property type="protein sequence ID" value="OMJ73429.1"/>
    <property type="molecule type" value="Genomic_DNA"/>
</dbReference>
<comment type="catalytic activity">
    <reaction evidence="14">
        <text>L-seryl-[protein] + ATP = O-phospho-L-seryl-[protein] + ADP + H(+)</text>
        <dbReference type="Rhea" id="RHEA:17989"/>
        <dbReference type="Rhea" id="RHEA-COMP:9863"/>
        <dbReference type="Rhea" id="RHEA-COMP:11604"/>
        <dbReference type="ChEBI" id="CHEBI:15378"/>
        <dbReference type="ChEBI" id="CHEBI:29999"/>
        <dbReference type="ChEBI" id="CHEBI:30616"/>
        <dbReference type="ChEBI" id="CHEBI:83421"/>
        <dbReference type="ChEBI" id="CHEBI:456216"/>
        <dbReference type="EC" id="2.7.11.1"/>
    </reaction>
</comment>
<dbReference type="InterPro" id="IPR002048">
    <property type="entry name" value="EF_hand_dom"/>
</dbReference>
<dbReference type="AlphaFoldDB" id="A0A1R2B9I8"/>
<keyword evidence="8 15" id="KW-0547">Nucleotide-binding</keyword>
<evidence type="ECO:0000259" key="17">
    <source>
        <dbReference type="PROSITE" id="PS50011"/>
    </source>
</evidence>
<sequence>MGSFCSNPEVLPGKYSGQNSLSKRSLSKVISKRQANPKTLYKNLKMIGKGTYSSVYLVENKKTSAKRAMKEIRKSALKENAQETIYNEIIILSQLDHPNIVKIFEVIDSPSFFYIISEYLEGGELFQRLTESDHINESLVCRYMYDTTSAIYYCHSKGVIHKDLKPENLMFDVTGQDSTLKIIDFGTSARLTGIQGDTIPAVGTIYYLSPEQIKGHVSEKSDIWSLGIIMYMTLCNFYSAGKLPFYGKSFDETVDNILNTDISFIGEVWNNISNAAQNLIEALLDKDPEKRPSADKILMHPWFKDYSSIAISKTSSSLQALKNLSEFKSESKVIKYLFMVIACQHSEIANNYELMNLFKALDKDRDGKLNQQEILDGLLEFGFHNNIEEIMEQIDINMNGFVEYSEFLVATQDWKKLIARKNIFDILKSETLENNLNMYDIKAALPMLDISEVHDFVNEIDMDGDGKITIEDMKRFFLDNLG</sequence>
<evidence type="ECO:0000256" key="10">
    <source>
        <dbReference type="ARBA" id="ARBA00022837"/>
    </source>
</evidence>
<keyword evidence="20" id="KW-1185">Reference proteome</keyword>
<dbReference type="InterPro" id="IPR000719">
    <property type="entry name" value="Prot_kinase_dom"/>
</dbReference>
<evidence type="ECO:0000313" key="20">
    <source>
        <dbReference type="Proteomes" id="UP000187209"/>
    </source>
</evidence>
<evidence type="ECO:0000256" key="12">
    <source>
        <dbReference type="ARBA" id="ARBA00024334"/>
    </source>
</evidence>
<comment type="caution">
    <text evidence="19">The sequence shown here is derived from an EMBL/GenBank/DDBJ whole genome shotgun (WGS) entry which is preliminary data.</text>
</comment>
<feature type="domain" description="EF-hand" evidence="18">
    <location>
        <begin position="353"/>
        <end position="384"/>
    </location>
</feature>
<protein>
    <recommendedName>
        <fullName evidence="3">non-specific serine/threonine protein kinase</fullName>
        <ecNumber evidence="3">2.7.11.1</ecNumber>
    </recommendedName>
</protein>
<feature type="domain" description="EF-hand" evidence="18">
    <location>
        <begin position="448"/>
        <end position="482"/>
    </location>
</feature>
<evidence type="ECO:0000256" key="7">
    <source>
        <dbReference type="ARBA" id="ARBA00022737"/>
    </source>
</evidence>
<keyword evidence="5" id="KW-0808">Transferase</keyword>
<feature type="domain" description="Protein kinase" evidence="17">
    <location>
        <begin position="41"/>
        <end position="303"/>
    </location>
</feature>
<dbReference type="InterPro" id="IPR008271">
    <property type="entry name" value="Ser/Thr_kinase_AS"/>
</dbReference>
<dbReference type="InterPro" id="IPR050205">
    <property type="entry name" value="CDPK_Ser/Thr_kinases"/>
</dbReference>
<evidence type="ECO:0000256" key="4">
    <source>
        <dbReference type="ARBA" id="ARBA00022527"/>
    </source>
</evidence>
<comment type="catalytic activity">
    <reaction evidence="13">
        <text>L-threonyl-[protein] + ATP = O-phospho-L-threonyl-[protein] + ADP + H(+)</text>
        <dbReference type="Rhea" id="RHEA:46608"/>
        <dbReference type="Rhea" id="RHEA-COMP:11060"/>
        <dbReference type="Rhea" id="RHEA-COMP:11605"/>
        <dbReference type="ChEBI" id="CHEBI:15378"/>
        <dbReference type="ChEBI" id="CHEBI:30013"/>
        <dbReference type="ChEBI" id="CHEBI:30616"/>
        <dbReference type="ChEBI" id="CHEBI:61977"/>
        <dbReference type="ChEBI" id="CHEBI:456216"/>
        <dbReference type="EC" id="2.7.11.1"/>
    </reaction>
</comment>
<accession>A0A1R2B9I8</accession>
<evidence type="ECO:0000256" key="8">
    <source>
        <dbReference type="ARBA" id="ARBA00022741"/>
    </source>
</evidence>
<dbReference type="OrthoDB" id="541276at2759"/>
<gene>
    <name evidence="19" type="ORF">SteCoe_27875</name>
</gene>
<dbReference type="Pfam" id="PF13202">
    <property type="entry name" value="EF-hand_5"/>
    <property type="match status" value="1"/>
</dbReference>